<comment type="caution">
    <text evidence="1">The sequence shown here is derived from an EMBL/GenBank/DDBJ whole genome shotgun (WGS) entry which is preliminary data.</text>
</comment>
<evidence type="ECO:0008006" key="3">
    <source>
        <dbReference type="Google" id="ProtNLM"/>
    </source>
</evidence>
<sequence>AAGRLVQCVQQPHGPPPSSTRTSARSRRELSWSTSWCGSSACCTGSRSSRTVSTEQNSLEFINLAGFDARSMVYLDECHDACEVVLQWLQRLIVEANSSDVIKIAPPILARRATSSGRASSS</sequence>
<keyword evidence="2" id="KW-1185">Reference proteome</keyword>
<dbReference type="EMBL" id="CAUYUJ010017072">
    <property type="protein sequence ID" value="CAK0871461.1"/>
    <property type="molecule type" value="Genomic_DNA"/>
</dbReference>
<gene>
    <name evidence="1" type="ORF">PCOR1329_LOCUS57293</name>
</gene>
<evidence type="ECO:0000313" key="1">
    <source>
        <dbReference type="EMBL" id="CAK0871461.1"/>
    </source>
</evidence>
<feature type="non-terminal residue" evidence="1">
    <location>
        <position position="1"/>
    </location>
</feature>
<name>A0ABN9VEB2_9DINO</name>
<reference evidence="1" key="1">
    <citation type="submission" date="2023-10" db="EMBL/GenBank/DDBJ databases">
        <authorList>
            <person name="Chen Y."/>
            <person name="Shah S."/>
            <person name="Dougan E. K."/>
            <person name="Thang M."/>
            <person name="Chan C."/>
        </authorList>
    </citation>
    <scope>NUCLEOTIDE SEQUENCE [LARGE SCALE GENOMIC DNA]</scope>
</reference>
<protein>
    <recommendedName>
        <fullName evidence="3">RNA helicase</fullName>
    </recommendedName>
</protein>
<organism evidence="1 2">
    <name type="scientific">Prorocentrum cordatum</name>
    <dbReference type="NCBI Taxonomy" id="2364126"/>
    <lineage>
        <taxon>Eukaryota</taxon>
        <taxon>Sar</taxon>
        <taxon>Alveolata</taxon>
        <taxon>Dinophyceae</taxon>
        <taxon>Prorocentrales</taxon>
        <taxon>Prorocentraceae</taxon>
        <taxon>Prorocentrum</taxon>
    </lineage>
</organism>
<evidence type="ECO:0000313" key="2">
    <source>
        <dbReference type="Proteomes" id="UP001189429"/>
    </source>
</evidence>
<accession>A0ABN9VEB2</accession>
<proteinExistence type="predicted"/>
<dbReference type="Proteomes" id="UP001189429">
    <property type="component" value="Unassembled WGS sequence"/>
</dbReference>